<sequence>MKNLINIGKVAILALGLFSLQSCKDYFDLTENPNLVQDPPLNSLLATATHKAAFNNYRVAYFNNYYAQYFASPTAGSDTDTYQTTNNTSTWDNLYYALADLADYAQIAEESKANHHLAIAQLLTAYQVGLVADTWGSAPYSKAFYKEPLLNVPYDSEEDLYKVQLDMIEAALANFAKEVGEVTIDANQDLLNGGKIELWVRFANGLKARALNKVSKKSTYNPENVLSAVAKSLTSNGDDVGMNVFDGANPWNAIARANLNQDLDGWLNSNFIDALNGTTYGLVDPRAGYITNKTVNGVFKGTRSGQGNVGGPNTVYDECYISMNSTISADTSALSIITYSEVKFIEAEAAFRANKKAQAYTAFLKGVQANMDKLKVPAADAATYIAAISKGEAALTLSDIFREKYIVTYLNAEAWNDARRWDYQYKNFQLPMGAVLGNEFIRRVAYPLNETTENGSNVPEEVPLSTKLWWDKP</sequence>
<reference evidence="2" key="1">
    <citation type="submission" date="2016-10" db="EMBL/GenBank/DDBJ databases">
        <authorList>
            <person name="Varghese N."/>
            <person name="Submissions S."/>
        </authorList>
    </citation>
    <scope>NUCLEOTIDE SEQUENCE [LARGE SCALE GENOMIC DNA]</scope>
    <source>
        <strain evidence="2">DSM 22361</strain>
    </source>
</reference>
<name>A0A1H5WV83_9SPHI</name>
<dbReference type="Proteomes" id="UP000236731">
    <property type="component" value="Unassembled WGS sequence"/>
</dbReference>
<dbReference type="RefSeq" id="WP_103905828.1">
    <property type="nucleotide sequence ID" value="NZ_CP049246.1"/>
</dbReference>
<protein>
    <submittedName>
        <fullName evidence="1">Starch-binding associating with outer membrane</fullName>
    </submittedName>
</protein>
<keyword evidence="2" id="KW-1185">Reference proteome</keyword>
<dbReference type="SUPFAM" id="SSF48452">
    <property type="entry name" value="TPR-like"/>
    <property type="match status" value="1"/>
</dbReference>
<evidence type="ECO:0000313" key="1">
    <source>
        <dbReference type="EMBL" id="SEG03364.1"/>
    </source>
</evidence>
<evidence type="ECO:0000313" key="2">
    <source>
        <dbReference type="Proteomes" id="UP000236731"/>
    </source>
</evidence>
<organism evidence="1 2">
    <name type="scientific">Sphingobacterium lactis</name>
    <dbReference type="NCBI Taxonomy" id="797291"/>
    <lineage>
        <taxon>Bacteria</taxon>
        <taxon>Pseudomonadati</taxon>
        <taxon>Bacteroidota</taxon>
        <taxon>Sphingobacteriia</taxon>
        <taxon>Sphingobacteriales</taxon>
        <taxon>Sphingobacteriaceae</taxon>
        <taxon>Sphingobacterium</taxon>
    </lineage>
</organism>
<dbReference type="InterPro" id="IPR041662">
    <property type="entry name" value="SusD-like_2"/>
</dbReference>
<dbReference type="EMBL" id="FNUT01000004">
    <property type="protein sequence ID" value="SEG03364.1"/>
    <property type="molecule type" value="Genomic_DNA"/>
</dbReference>
<dbReference type="AlphaFoldDB" id="A0A1H5WV83"/>
<dbReference type="Gene3D" id="1.25.40.390">
    <property type="match status" value="1"/>
</dbReference>
<accession>A0A1H5WV83</accession>
<dbReference type="OrthoDB" id="9766256at2"/>
<gene>
    <name evidence="1" type="ORF">SAMN05421877_104179</name>
</gene>
<proteinExistence type="predicted"/>
<dbReference type="InterPro" id="IPR011990">
    <property type="entry name" value="TPR-like_helical_dom_sf"/>
</dbReference>
<dbReference type="Pfam" id="PF12771">
    <property type="entry name" value="SusD-like_2"/>
    <property type="match status" value="1"/>
</dbReference>
<dbReference type="PROSITE" id="PS51257">
    <property type="entry name" value="PROKAR_LIPOPROTEIN"/>
    <property type="match status" value="1"/>
</dbReference>